<dbReference type="Pfam" id="PF21471">
    <property type="entry name" value="Reelin_subrepeat-B"/>
    <property type="match status" value="1"/>
</dbReference>
<keyword evidence="1" id="KW-0812">Transmembrane</keyword>
<dbReference type="InterPro" id="IPR022472">
    <property type="entry name" value="VPLPA-CTERM"/>
</dbReference>
<feature type="transmembrane region" description="Helical" evidence="1">
    <location>
        <begin position="197"/>
        <end position="216"/>
    </location>
</feature>
<feature type="signal peptide" evidence="2">
    <location>
        <begin position="1"/>
        <end position="17"/>
    </location>
</feature>
<dbReference type="AlphaFoldDB" id="S9RC86"/>
<keyword evidence="1" id="KW-1133">Transmembrane helix</keyword>
<dbReference type="InterPro" id="IPR049419">
    <property type="entry name" value="Reelin_subrepeat-B"/>
</dbReference>
<keyword evidence="2" id="KW-0732">Signal</keyword>
<accession>S9RC86</accession>
<dbReference type="eggNOG" id="ENOG5033PHE">
    <property type="taxonomic scope" value="Bacteria"/>
</dbReference>
<protein>
    <recommendedName>
        <fullName evidence="5">PEP-CTERM protein-sorting domain-containing protein</fullName>
    </recommendedName>
</protein>
<comment type="caution">
    <text evidence="3">The sequence shown here is derived from an EMBL/GenBank/DDBJ whole genome shotgun (WGS) entry which is preliminary data.</text>
</comment>
<dbReference type="RefSeq" id="WP_020041884.1">
    <property type="nucleotide sequence ID" value="NZ_KE557288.1"/>
</dbReference>
<evidence type="ECO:0000256" key="1">
    <source>
        <dbReference type="SAM" id="Phobius"/>
    </source>
</evidence>
<organism evidence="3 4">
    <name type="scientific">Salipiger mucosus DSM 16094</name>
    <dbReference type="NCBI Taxonomy" id="1123237"/>
    <lineage>
        <taxon>Bacteria</taxon>
        <taxon>Pseudomonadati</taxon>
        <taxon>Pseudomonadota</taxon>
        <taxon>Alphaproteobacteria</taxon>
        <taxon>Rhodobacterales</taxon>
        <taxon>Roseobacteraceae</taxon>
        <taxon>Salipiger</taxon>
    </lineage>
</organism>
<name>S9RC86_9RHOB</name>
<evidence type="ECO:0000313" key="4">
    <source>
        <dbReference type="Proteomes" id="UP000015347"/>
    </source>
</evidence>
<dbReference type="Proteomes" id="UP000015347">
    <property type="component" value="Unassembled WGS sequence"/>
</dbReference>
<reference evidence="4" key="1">
    <citation type="journal article" date="2014" name="Stand. Genomic Sci.">
        <title>Genome sequence of the exopolysaccharide-producing Salipiger mucosus type strain (DSM 16094(T)), a moderately halophilic member of the Roseobacter clade.</title>
        <authorList>
            <person name="Riedel T."/>
            <person name="Spring S."/>
            <person name="Fiebig A."/>
            <person name="Petersen J."/>
            <person name="Kyrpides N.C."/>
            <person name="Goker M."/>
            <person name="Klenk H.P."/>
        </authorList>
    </citation>
    <scope>NUCLEOTIDE SEQUENCE [LARGE SCALE GENOMIC DNA]</scope>
    <source>
        <strain evidence="4">DSM 16094</strain>
    </source>
</reference>
<evidence type="ECO:0000313" key="3">
    <source>
        <dbReference type="EMBL" id="EPX75735.1"/>
    </source>
</evidence>
<evidence type="ECO:0000256" key="2">
    <source>
        <dbReference type="SAM" id="SignalP"/>
    </source>
</evidence>
<dbReference type="STRING" id="1123237.Salmuc_05373"/>
<dbReference type="EMBL" id="APVH01000068">
    <property type="protein sequence ID" value="EPX75735.1"/>
    <property type="molecule type" value="Genomic_DNA"/>
</dbReference>
<dbReference type="Gene3D" id="2.60.120.260">
    <property type="entry name" value="Galactose-binding domain-like"/>
    <property type="match status" value="1"/>
</dbReference>
<proteinExistence type="predicted"/>
<sequence>MKTFLLAAAFGSLATGAAAITYDFNDATLPALFDSASVYSFRTDVNDASNSALAFTGSGANQGTTPAGVSALSTGGQLRHATTGALDLSAGGTLAFDFLFGTSATNDFGYYENADAGEDFIVAYSIDGGTSFTEFARIDTEDATYANQFGAFSTLIPTAAQTGSTQLSFMQVFNSGSSFDHWALDNLSVSAVAAVPLPASLPLLGAAVGAFGLFGARRRRKAA</sequence>
<dbReference type="OrthoDB" id="9792152at2"/>
<keyword evidence="4" id="KW-1185">Reference proteome</keyword>
<dbReference type="NCBIfam" id="TIGR03370">
    <property type="entry name" value="VPLPA-CTERM"/>
    <property type="match status" value="1"/>
</dbReference>
<evidence type="ECO:0008006" key="5">
    <source>
        <dbReference type="Google" id="ProtNLM"/>
    </source>
</evidence>
<gene>
    <name evidence="3" type="ORF">Salmuc_05373</name>
</gene>
<feature type="chain" id="PRO_5004568502" description="PEP-CTERM protein-sorting domain-containing protein" evidence="2">
    <location>
        <begin position="18"/>
        <end position="223"/>
    </location>
</feature>
<keyword evidence="1" id="KW-0472">Membrane</keyword>
<dbReference type="HOGENOM" id="CLU_1239416_0_0_5"/>